<reference evidence="2" key="1">
    <citation type="submission" date="2023-08" db="EMBL/GenBank/DDBJ databases">
        <authorList>
            <person name="Audoor S."/>
            <person name="Bilcke G."/>
        </authorList>
    </citation>
    <scope>NUCLEOTIDE SEQUENCE</scope>
</reference>
<dbReference type="AlphaFoldDB" id="A0AAD2G1A6"/>
<protein>
    <recommendedName>
        <fullName evidence="4">Hexosyltransferase</fullName>
    </recommendedName>
</protein>
<accession>A0AAD2G1A6</accession>
<organism evidence="2 3">
    <name type="scientific">Cylindrotheca closterium</name>
    <dbReference type="NCBI Taxonomy" id="2856"/>
    <lineage>
        <taxon>Eukaryota</taxon>
        <taxon>Sar</taxon>
        <taxon>Stramenopiles</taxon>
        <taxon>Ochrophyta</taxon>
        <taxon>Bacillariophyta</taxon>
        <taxon>Bacillariophyceae</taxon>
        <taxon>Bacillariophycidae</taxon>
        <taxon>Bacillariales</taxon>
        <taxon>Bacillariaceae</taxon>
        <taxon>Cylindrotheca</taxon>
    </lineage>
</organism>
<keyword evidence="1" id="KW-1133">Transmembrane helix</keyword>
<keyword evidence="1" id="KW-0812">Transmembrane</keyword>
<gene>
    <name evidence="2" type="ORF">CYCCA115_LOCUS17981</name>
</gene>
<evidence type="ECO:0000313" key="3">
    <source>
        <dbReference type="Proteomes" id="UP001295423"/>
    </source>
</evidence>
<dbReference type="Proteomes" id="UP001295423">
    <property type="component" value="Unassembled WGS sequence"/>
</dbReference>
<feature type="transmembrane region" description="Helical" evidence="1">
    <location>
        <begin position="12"/>
        <end position="31"/>
    </location>
</feature>
<keyword evidence="1" id="KW-0472">Membrane</keyword>
<evidence type="ECO:0000313" key="2">
    <source>
        <dbReference type="EMBL" id="CAJ1959560.1"/>
    </source>
</evidence>
<sequence>MASSKRNEQSERLGIFFTAIFISSLSVISTFRLGHVFHTTAIFEDGHSMMYSSLVTSTAISRKPRILLGINCIYPYSKPEGKRRRMVRQSYLQFHRNINKGNNRTQQNNNRICSIPELAASSLSSPSPKDPNDCRIVYTFIFPNRRESTKPADITSMLLGNKSTADDSDERDVVHFKVSRITDSMEHFMVWMKFANRVQDDIHDGSLGNRFDYVAFASAEALIYPISFWNDNQIFHQYQSSVFAGMKDVGTSGNCQMKFCLNYHFLCLSQDLARFFSTHDGAGKFRAQPMNSFHPHVWNRVAVYQNESGTQVSWLEIEGVNSYANPPEEVMPKWDKYISSIGSDSDTWMDEDFPHSIVTSYKGDPRILVGIFCTNLNQLEKKRREMLRHTYLTTYTETDTKYRICSLQNLLAKTIEAENCQFAYTFVVGGNSSAPTEQIDTDDIQSIAISHHNIPRAEPDVLYLNIKENMNEGKSETWFRYATLIIEHELYFDYVAKMDTDTILFPHYFFVYDMAKWPRHPENVRIYGGEYNVKQDGTNRSDFLLGASYFNGPLYWMSPDIARFITTKCNRTALRTSAEDMTIGNYINSFPYTINRYQLTRRSYAHPFKEIPAFRKRFARYQRRFIQYNHH</sequence>
<keyword evidence="3" id="KW-1185">Reference proteome</keyword>
<name>A0AAD2G1A6_9STRA</name>
<comment type="caution">
    <text evidence="2">The sequence shown here is derived from an EMBL/GenBank/DDBJ whole genome shotgun (WGS) entry which is preliminary data.</text>
</comment>
<dbReference type="EMBL" id="CAKOGP040002003">
    <property type="protein sequence ID" value="CAJ1959560.1"/>
    <property type="molecule type" value="Genomic_DNA"/>
</dbReference>
<evidence type="ECO:0008006" key="4">
    <source>
        <dbReference type="Google" id="ProtNLM"/>
    </source>
</evidence>
<proteinExistence type="predicted"/>
<evidence type="ECO:0000256" key="1">
    <source>
        <dbReference type="SAM" id="Phobius"/>
    </source>
</evidence>